<evidence type="ECO:0000256" key="5">
    <source>
        <dbReference type="ARBA" id="ARBA00023014"/>
    </source>
</evidence>
<keyword evidence="1 6" id="KW-0004">4Fe-4S</keyword>
<evidence type="ECO:0000313" key="9">
    <source>
        <dbReference type="Proteomes" id="UP000548632"/>
    </source>
</evidence>
<keyword evidence="5 6" id="KW-0411">Iron-sulfur</keyword>
<dbReference type="PANTHER" id="PTHR32479">
    <property type="entry name" value="GLYCOLATE OXIDASE IRON-SULFUR SUBUNIT"/>
    <property type="match status" value="1"/>
</dbReference>
<dbReference type="SUPFAM" id="SSF54862">
    <property type="entry name" value="4Fe-4S ferredoxins"/>
    <property type="match status" value="1"/>
</dbReference>
<feature type="domain" description="4Fe-4S ferredoxin-type" evidence="7">
    <location>
        <begin position="5"/>
        <end position="34"/>
    </location>
</feature>
<name>A0A839HD86_9GAMM</name>
<dbReference type="InterPro" id="IPR017900">
    <property type="entry name" value="4Fe4S_Fe_S_CS"/>
</dbReference>
<dbReference type="PIRSF" id="PIRSF000139">
    <property type="entry name" value="Glc_ox_4Fe-4S"/>
    <property type="match status" value="1"/>
</dbReference>
<keyword evidence="6" id="KW-0249">Electron transport</keyword>
<reference evidence="8 9" key="1">
    <citation type="journal article" date="2020" name="Arch. Microbiol.">
        <title>The genome sequence of the giant phototrophic gammaproteobacterium Thiospirillum jenense gives insight into its physiological properties and phylogenetic relationships.</title>
        <authorList>
            <person name="Imhoff J.F."/>
            <person name="Meyer T.E."/>
            <person name="Kyndt J.A."/>
        </authorList>
    </citation>
    <scope>NUCLEOTIDE SEQUENCE [LARGE SCALE GENOMIC DNA]</scope>
    <source>
        <strain evidence="8 9">DSM 216</strain>
    </source>
</reference>
<protein>
    <recommendedName>
        <fullName evidence="6">Glycolate oxidase iron-sulfur subunit</fullName>
        <ecNumber evidence="6">1.1.99.14</ecNumber>
    </recommendedName>
</protein>
<evidence type="ECO:0000256" key="1">
    <source>
        <dbReference type="ARBA" id="ARBA00022485"/>
    </source>
</evidence>
<evidence type="ECO:0000256" key="3">
    <source>
        <dbReference type="ARBA" id="ARBA00022737"/>
    </source>
</evidence>
<dbReference type="InterPro" id="IPR012257">
    <property type="entry name" value="Glc_ox_4Fe-4S"/>
</dbReference>
<keyword evidence="3" id="KW-0677">Repeat</keyword>
<dbReference type="Pfam" id="PF02754">
    <property type="entry name" value="CCG"/>
    <property type="match status" value="2"/>
</dbReference>
<keyword evidence="2 6" id="KW-0479">Metal-binding</keyword>
<dbReference type="AlphaFoldDB" id="A0A839HD86"/>
<keyword evidence="9" id="KW-1185">Reference proteome</keyword>
<comment type="catalytic activity">
    <reaction evidence="6">
        <text>glycolate + A = glyoxylate + AH2</text>
        <dbReference type="Rhea" id="RHEA:21264"/>
        <dbReference type="ChEBI" id="CHEBI:13193"/>
        <dbReference type="ChEBI" id="CHEBI:17499"/>
        <dbReference type="ChEBI" id="CHEBI:29805"/>
        <dbReference type="ChEBI" id="CHEBI:36655"/>
        <dbReference type="EC" id="1.1.99.14"/>
    </reaction>
</comment>
<comment type="catalytic activity">
    <reaction evidence="6">
        <text>(R)-lactate + A = pyruvate + AH2</text>
        <dbReference type="Rhea" id="RHEA:15089"/>
        <dbReference type="ChEBI" id="CHEBI:13193"/>
        <dbReference type="ChEBI" id="CHEBI:15361"/>
        <dbReference type="ChEBI" id="CHEBI:16004"/>
        <dbReference type="ChEBI" id="CHEBI:17499"/>
    </reaction>
</comment>
<evidence type="ECO:0000256" key="2">
    <source>
        <dbReference type="ARBA" id="ARBA00022723"/>
    </source>
</evidence>
<accession>A0A839HD86</accession>
<dbReference type="RefSeq" id="WP_182583723.1">
    <property type="nucleotide sequence ID" value="NZ_JABVCQ010000013.1"/>
</dbReference>
<dbReference type="InterPro" id="IPR009051">
    <property type="entry name" value="Helical_ferredxn"/>
</dbReference>
<comment type="cofactor">
    <cofactor evidence="6">
        <name>[4Fe-4S] cluster</name>
        <dbReference type="ChEBI" id="CHEBI:49883"/>
    </cofactor>
    <text evidence="6">Binds 2 [4Fe-4S] clusters.</text>
</comment>
<keyword evidence="4 6" id="KW-0408">Iron</keyword>
<evidence type="ECO:0000313" key="8">
    <source>
        <dbReference type="EMBL" id="MBB1126100.1"/>
    </source>
</evidence>
<feature type="domain" description="4Fe-4S ferredoxin-type" evidence="7">
    <location>
        <begin position="56"/>
        <end position="84"/>
    </location>
</feature>
<gene>
    <name evidence="8" type="ORF">HUK38_07635</name>
</gene>
<dbReference type="GO" id="GO:0046872">
    <property type="term" value="F:metal ion binding"/>
    <property type="evidence" value="ECO:0007669"/>
    <property type="project" value="UniProtKB-UniRule"/>
</dbReference>
<dbReference type="GO" id="GO:0051539">
    <property type="term" value="F:4 iron, 4 sulfur cluster binding"/>
    <property type="evidence" value="ECO:0007669"/>
    <property type="project" value="UniProtKB-UniRule"/>
</dbReference>
<dbReference type="Gene3D" id="1.10.1060.10">
    <property type="entry name" value="Alpha-helical ferredoxin"/>
    <property type="match status" value="1"/>
</dbReference>
<dbReference type="Proteomes" id="UP000548632">
    <property type="component" value="Unassembled WGS sequence"/>
</dbReference>
<comment type="function">
    <text evidence="6">Component of a complex that catalyzes the oxidation of glycolate to glyoxylate.</text>
</comment>
<dbReference type="Pfam" id="PF13183">
    <property type="entry name" value="Fer4_8"/>
    <property type="match status" value="1"/>
</dbReference>
<dbReference type="PANTHER" id="PTHR32479:SF19">
    <property type="entry name" value="ANAEROBIC GLYCEROL-3-PHOSPHATE DEHYDROGENASE SUBUNIT C"/>
    <property type="match status" value="1"/>
</dbReference>
<dbReference type="EC" id="1.1.99.14" evidence="6"/>
<evidence type="ECO:0000256" key="4">
    <source>
        <dbReference type="ARBA" id="ARBA00023004"/>
    </source>
</evidence>
<dbReference type="GO" id="GO:0019154">
    <property type="term" value="F:glycolate dehydrogenase activity"/>
    <property type="evidence" value="ECO:0007669"/>
    <property type="project" value="UniProtKB-EC"/>
</dbReference>
<keyword evidence="6" id="KW-0813">Transport</keyword>
<evidence type="ECO:0000259" key="7">
    <source>
        <dbReference type="PROSITE" id="PS51379"/>
    </source>
</evidence>
<evidence type="ECO:0000256" key="6">
    <source>
        <dbReference type="PIRNR" id="PIRNR000139"/>
    </source>
</evidence>
<comment type="caution">
    <text evidence="8">The sequence shown here is derived from an EMBL/GenBank/DDBJ whole genome shotgun (WGS) entry which is preliminary data.</text>
</comment>
<dbReference type="PROSITE" id="PS00198">
    <property type="entry name" value="4FE4S_FER_1"/>
    <property type="match status" value="2"/>
</dbReference>
<dbReference type="PROSITE" id="PS51379">
    <property type="entry name" value="4FE4S_FER_2"/>
    <property type="match status" value="2"/>
</dbReference>
<dbReference type="EMBL" id="JABVCQ010000013">
    <property type="protein sequence ID" value="MBB1126100.1"/>
    <property type="molecule type" value="Genomic_DNA"/>
</dbReference>
<sequence>MNNAPDLLRLADQCVKCGYCLPVCPTFLHTPNEAESPRGRVALIQGWLTGALEPTAPLQLHLDHCLLCRACERACPSLVQFGQLMDGARALQIKTQPRWRAVFMQLGLTLLTQTRGLLLITAAARVYQWGLHWTRRDADVPIAAQSSWAVLRQLTWYLQWPINPPCPPFTKGGNKVDSFTTGGDAVNSFAKMGDVIGVFATGGDAVNSFTKAEDETSAFTKAKNKKIGALLKEKSPPALFLGCVARVTENETATALIQVLQSLEIDYCIPTAQGCCGALLRHHGYPDAADRVLKRTAATLRDAPVIIGYASACVAELRSHAQLNAVESCRFLINTPALKTAHLRPLAARVLVHEPCSQHWLGDPQAAYQLLQLIPELVVQSLPDNGHCCGAAGTHFLQFPSAAAAMASAKIAAIRELKPDYVVTTNTGCALHLNMQLQASGLAIRVVHPVVLLAMCLLSLNDKLHGRSFNQFTLVGGNHFY</sequence>
<dbReference type="InterPro" id="IPR004017">
    <property type="entry name" value="Cys_rich_dom"/>
</dbReference>
<organism evidence="8 9">
    <name type="scientific">Thiospirillum jenense</name>
    <dbReference type="NCBI Taxonomy" id="1653858"/>
    <lineage>
        <taxon>Bacteria</taxon>
        <taxon>Pseudomonadati</taxon>
        <taxon>Pseudomonadota</taxon>
        <taxon>Gammaproteobacteria</taxon>
        <taxon>Chromatiales</taxon>
        <taxon>Chromatiaceae</taxon>
        <taxon>Thiospirillum</taxon>
    </lineage>
</organism>
<dbReference type="InterPro" id="IPR017896">
    <property type="entry name" value="4Fe4S_Fe-S-bd"/>
</dbReference>
<proteinExistence type="predicted"/>